<organism evidence="1">
    <name type="scientific">Brachypodium distachyon</name>
    <name type="common">Purple false brome</name>
    <name type="synonym">Trachynia distachya</name>
    <dbReference type="NCBI Taxonomy" id="15368"/>
    <lineage>
        <taxon>Eukaryota</taxon>
        <taxon>Viridiplantae</taxon>
        <taxon>Streptophyta</taxon>
        <taxon>Embryophyta</taxon>
        <taxon>Tracheophyta</taxon>
        <taxon>Spermatophyta</taxon>
        <taxon>Magnoliopsida</taxon>
        <taxon>Liliopsida</taxon>
        <taxon>Poales</taxon>
        <taxon>Poaceae</taxon>
        <taxon>BOP clade</taxon>
        <taxon>Pooideae</taxon>
        <taxon>Stipodae</taxon>
        <taxon>Brachypodieae</taxon>
        <taxon>Brachypodium</taxon>
    </lineage>
</organism>
<dbReference type="EMBL" id="CM000883">
    <property type="protein sequence ID" value="KQJ86299.1"/>
    <property type="molecule type" value="Genomic_DNA"/>
</dbReference>
<keyword evidence="3" id="KW-1185">Reference proteome</keyword>
<evidence type="ECO:0000313" key="3">
    <source>
        <dbReference type="Proteomes" id="UP000008810"/>
    </source>
</evidence>
<dbReference type="Gramene" id="KQJ86299">
    <property type="protein sequence ID" value="KQJ86299"/>
    <property type="gene ID" value="BRADI_4g04531v3"/>
</dbReference>
<reference evidence="1" key="2">
    <citation type="submission" date="2017-06" db="EMBL/GenBank/DDBJ databases">
        <title>WGS assembly of Brachypodium distachyon.</title>
        <authorList>
            <consortium name="The International Brachypodium Initiative"/>
            <person name="Lucas S."/>
            <person name="Harmon-Smith M."/>
            <person name="Lail K."/>
            <person name="Tice H."/>
            <person name="Grimwood J."/>
            <person name="Bruce D."/>
            <person name="Barry K."/>
            <person name="Shu S."/>
            <person name="Lindquist E."/>
            <person name="Wang M."/>
            <person name="Pitluck S."/>
            <person name="Vogel J.P."/>
            <person name="Garvin D.F."/>
            <person name="Mockler T.C."/>
            <person name="Schmutz J."/>
            <person name="Rokhsar D."/>
            <person name="Bevan M.W."/>
        </authorList>
    </citation>
    <scope>NUCLEOTIDE SEQUENCE</scope>
    <source>
        <strain evidence="1">Bd21</strain>
    </source>
</reference>
<reference evidence="2" key="3">
    <citation type="submission" date="2018-08" db="UniProtKB">
        <authorList>
            <consortium name="EnsemblPlants"/>
        </authorList>
    </citation>
    <scope>IDENTIFICATION</scope>
    <source>
        <strain evidence="2">cv. Bd21</strain>
    </source>
</reference>
<proteinExistence type="predicted"/>
<dbReference type="InParanoid" id="A0A0Q3HDN1"/>
<protein>
    <submittedName>
        <fullName evidence="1 2">Uncharacterized protein</fullName>
    </submittedName>
</protein>
<evidence type="ECO:0000313" key="1">
    <source>
        <dbReference type="EMBL" id="KQJ86299.1"/>
    </source>
</evidence>
<sequence>MAIHKVGVLKQFYLLEWLSSWFLGKAMTWQCRRKCSRCSLFSNKNAHFISTII</sequence>
<dbReference type="AlphaFoldDB" id="A0A0Q3HDN1"/>
<dbReference type="Proteomes" id="UP000008810">
    <property type="component" value="Chromosome 4"/>
</dbReference>
<reference evidence="1 2" key="1">
    <citation type="journal article" date="2010" name="Nature">
        <title>Genome sequencing and analysis of the model grass Brachypodium distachyon.</title>
        <authorList>
            <consortium name="International Brachypodium Initiative"/>
        </authorList>
    </citation>
    <scope>NUCLEOTIDE SEQUENCE [LARGE SCALE GENOMIC DNA]</scope>
    <source>
        <strain evidence="1 2">Bd21</strain>
    </source>
</reference>
<name>A0A0Q3HDN1_BRADI</name>
<accession>A0A0Q3HDN1</accession>
<evidence type="ECO:0000313" key="2">
    <source>
        <dbReference type="EnsemblPlants" id="KQJ86299"/>
    </source>
</evidence>
<gene>
    <name evidence="1" type="ORF">BRADI_4g04531v3</name>
</gene>
<dbReference type="EnsemblPlants" id="KQJ86299">
    <property type="protein sequence ID" value="KQJ86299"/>
    <property type="gene ID" value="BRADI_4g04531v3"/>
</dbReference>